<keyword evidence="4" id="KW-1185">Reference proteome</keyword>
<dbReference type="Proteomes" id="UP000010824">
    <property type="component" value="Chromosome"/>
</dbReference>
<dbReference type="RefSeq" id="WP_015285308.1">
    <property type="nucleotide sequence ID" value="NC_019943.1"/>
</dbReference>
<evidence type="ECO:0000313" key="4">
    <source>
        <dbReference type="Proteomes" id="UP000010824"/>
    </source>
</evidence>
<reference evidence="3 4" key="2">
    <citation type="journal article" date="2014" name="Genome Announc.">
        <title>Complete Genome Sequence of Methanoregula formicica SMSPT, a Mesophilic Hydrogenotrophic Methanogen Isolated from a Methanogenic Upflow Anaerobic Sludge Blanket Reactor.</title>
        <authorList>
            <person name="Yamamoto K."/>
            <person name="Tamaki H."/>
            <person name="Cadillo-Quiroz H."/>
            <person name="Imachi H."/>
            <person name="Kyrpides N."/>
            <person name="Woyke T."/>
            <person name="Goodwin L."/>
            <person name="Zinder S.H."/>
            <person name="Kamagata Y."/>
            <person name="Liu W.T."/>
        </authorList>
    </citation>
    <scope>NUCLEOTIDE SEQUENCE [LARGE SCALE GENOMIC DNA]</scope>
    <source>
        <strain evidence="4">DSM 22288 / NBRC 105244 / SMSP</strain>
    </source>
</reference>
<dbReference type="Pfam" id="PF02719">
    <property type="entry name" value="Polysacc_synt_2"/>
    <property type="match status" value="1"/>
</dbReference>
<feature type="domain" description="Polysaccharide biosynthesis protein CapD-like" evidence="2">
    <location>
        <begin position="12"/>
        <end position="293"/>
    </location>
</feature>
<dbReference type="PANTHER" id="PTHR43318:SF2">
    <property type="entry name" value="UDP-N-ACETYLGLUCOSAMINE 4,6-DEHYDRATASE (INVERTING)"/>
    <property type="match status" value="1"/>
</dbReference>
<evidence type="ECO:0000313" key="3">
    <source>
        <dbReference type="EMBL" id="AGB02345.1"/>
    </source>
</evidence>
<dbReference type="InterPro" id="IPR036291">
    <property type="entry name" value="NAD(P)-bd_dom_sf"/>
</dbReference>
<dbReference type="PANTHER" id="PTHR43318">
    <property type="entry name" value="UDP-N-ACETYLGLUCOSAMINE 4,6-DEHYDRATASE"/>
    <property type="match status" value="1"/>
</dbReference>
<comment type="similarity">
    <text evidence="1">Belongs to the polysaccharide synthase family.</text>
</comment>
<dbReference type="InParanoid" id="L0HEA8"/>
<dbReference type="KEGG" id="mfo:Metfor_1303"/>
<accession>L0HEA8</accession>
<evidence type="ECO:0000256" key="1">
    <source>
        <dbReference type="ARBA" id="ARBA00007430"/>
    </source>
</evidence>
<dbReference type="STRING" id="593750.Metfor_1303"/>
<dbReference type="InterPro" id="IPR051203">
    <property type="entry name" value="Polysaccharide_Synthase-Rel"/>
</dbReference>
<evidence type="ECO:0000259" key="2">
    <source>
        <dbReference type="Pfam" id="PF02719"/>
    </source>
</evidence>
<dbReference type="SUPFAM" id="SSF51735">
    <property type="entry name" value="NAD(P)-binding Rossmann-fold domains"/>
    <property type="match status" value="1"/>
</dbReference>
<reference evidence="4" key="1">
    <citation type="submission" date="2011-12" db="EMBL/GenBank/DDBJ databases">
        <title>Complete sequence of Methanoregula formicicum SMSP.</title>
        <authorList>
            <person name="Lucas S."/>
            <person name="Han J."/>
            <person name="Lapidus A."/>
            <person name="Cheng J.-F."/>
            <person name="Goodwin L."/>
            <person name="Pitluck S."/>
            <person name="Peters L."/>
            <person name="Ovchinnikova G."/>
            <person name="Teshima H."/>
            <person name="Detter J.C."/>
            <person name="Han C."/>
            <person name="Tapia R."/>
            <person name="Land M."/>
            <person name="Hauser L."/>
            <person name="Kyrpides N."/>
            <person name="Ivanova N."/>
            <person name="Pagani I."/>
            <person name="Imachi H."/>
            <person name="Tamaki H."/>
            <person name="Sekiguchi Y."/>
            <person name="Kamagata Y."/>
            <person name="Cadillo-Quiroz H."/>
            <person name="Zinder S."/>
            <person name="Liu W.-T."/>
            <person name="Woyke T."/>
        </authorList>
    </citation>
    <scope>NUCLEOTIDE SEQUENCE [LARGE SCALE GENOMIC DNA]</scope>
    <source>
        <strain evidence="4">DSM 22288 / NBRC 105244 / SMSP</strain>
    </source>
</reference>
<dbReference type="EMBL" id="CP003167">
    <property type="protein sequence ID" value="AGB02345.1"/>
    <property type="molecule type" value="Genomic_DNA"/>
</dbReference>
<dbReference type="eggNOG" id="arCOG01375">
    <property type="taxonomic scope" value="Archaea"/>
</dbReference>
<gene>
    <name evidence="3" type="ordered locus">Metfor_1303</name>
</gene>
<name>L0HEA8_METFS</name>
<sequence length="341" mass="38539">MDNKSFYKDKRILVTGGVGSIGRELVKKLLNYDPFIIRVFDNNETGLFDLENELNSNKIRPLVGDIRDKERLLMAFDGVDIVFHASALKHVPLCESNPFDAVKTNVIGTQNVLDAALSREVEKVINISTDKAVSPTNVMGATKLLAERLTISANYYRGLKRTVFSSVRFGNVMNSRGSVIPLFKSQIRNGGPVTVTDNNMTRFFMDIPSAVELIINAGRLSQGREIFILKMSAMKISDLARVMVEEYAPQHGYQPGDIRIKIIGKRGGEKLFEELMTKEEAEYAYENNDMFIILPQRITHEIPFEPKKPRTFKKSVIEEFSSRNAELLSTEEIRTLIRKIG</sequence>
<protein>
    <submittedName>
        <fullName evidence="3">Putative nucleoside-diphosphate sugar epimerase</fullName>
    </submittedName>
</protein>
<organism evidence="3 4">
    <name type="scientific">Methanoregula formicica (strain DSM 22288 / NBRC 105244 / SMSP)</name>
    <dbReference type="NCBI Taxonomy" id="593750"/>
    <lineage>
        <taxon>Archaea</taxon>
        <taxon>Methanobacteriati</taxon>
        <taxon>Methanobacteriota</taxon>
        <taxon>Stenosarchaea group</taxon>
        <taxon>Methanomicrobia</taxon>
        <taxon>Methanomicrobiales</taxon>
        <taxon>Methanoregulaceae</taxon>
        <taxon>Methanoregula</taxon>
    </lineage>
</organism>
<proteinExistence type="inferred from homology"/>
<dbReference type="GeneID" id="14310616"/>
<dbReference type="CDD" id="cd05237">
    <property type="entry name" value="UDP_invert_4-6DH_SDR_e"/>
    <property type="match status" value="1"/>
</dbReference>
<dbReference type="OrthoDB" id="4907at2157"/>
<dbReference type="AlphaFoldDB" id="L0HEA8"/>
<dbReference type="Gene3D" id="3.40.50.720">
    <property type="entry name" value="NAD(P)-binding Rossmann-like Domain"/>
    <property type="match status" value="1"/>
</dbReference>
<dbReference type="InterPro" id="IPR003869">
    <property type="entry name" value="Polysac_CapD-like"/>
</dbReference>
<dbReference type="HOGENOM" id="CLU_013560_4_1_2"/>